<sequence length="77" mass="9198">METTMNTNLSVECLPISKYCELFGESADSINKRVQRRFWQEGVHVLKVDGSKERWIDIKEVNKWVRKNKQDTYYQEA</sequence>
<comment type="caution">
    <text evidence="1">The sequence shown here is derived from an EMBL/GenBank/DDBJ whole genome shotgun (WGS) entry which is preliminary data.</text>
</comment>
<proteinExistence type="predicted"/>
<accession>A0AAW9VFN5</accession>
<dbReference type="Proteomes" id="UP000449944">
    <property type="component" value="Unassembled WGS sequence"/>
</dbReference>
<dbReference type="EMBL" id="WLUB01000053">
    <property type="protein sequence ID" value="MTC36159.1"/>
    <property type="molecule type" value="Genomic_DNA"/>
</dbReference>
<organism evidence="1 2">
    <name type="scientific">Providencia alcalifaciens</name>
    <dbReference type="NCBI Taxonomy" id="126385"/>
    <lineage>
        <taxon>Bacteria</taxon>
        <taxon>Pseudomonadati</taxon>
        <taxon>Pseudomonadota</taxon>
        <taxon>Gammaproteobacteria</taxon>
        <taxon>Enterobacterales</taxon>
        <taxon>Morganellaceae</taxon>
        <taxon>Providencia</taxon>
    </lineage>
</organism>
<gene>
    <name evidence="1" type="ORF">GKR67_16340</name>
</gene>
<dbReference type="AlphaFoldDB" id="A0AAW9VFN5"/>
<evidence type="ECO:0000313" key="2">
    <source>
        <dbReference type="Proteomes" id="UP000449944"/>
    </source>
</evidence>
<evidence type="ECO:0000313" key="1">
    <source>
        <dbReference type="EMBL" id="MTC36159.1"/>
    </source>
</evidence>
<reference evidence="1 2" key="1">
    <citation type="submission" date="2019-10" db="EMBL/GenBank/DDBJ databases">
        <title>Comparative genomic analysis of Providencia.</title>
        <authorList>
            <person name="Yuan C."/>
            <person name="Wei Y."/>
            <person name="Yin Z."/>
        </authorList>
    </citation>
    <scope>NUCLEOTIDE SEQUENCE [LARGE SCALE GENOMIC DNA]</scope>
    <source>
        <strain evidence="2">wls1934</strain>
    </source>
</reference>
<name>A0AAW9VFN5_9GAMM</name>
<protein>
    <submittedName>
        <fullName evidence="1">Excisionase</fullName>
    </submittedName>
</protein>